<proteinExistence type="predicted"/>
<dbReference type="Proteomes" id="UP000887574">
    <property type="component" value="Unplaced"/>
</dbReference>
<accession>A0A915CSU2</accession>
<dbReference type="WBParaSite" id="jg1226">
    <property type="protein sequence ID" value="jg1226"/>
    <property type="gene ID" value="jg1226"/>
</dbReference>
<feature type="region of interest" description="Disordered" evidence="1">
    <location>
        <begin position="1"/>
        <end position="23"/>
    </location>
</feature>
<evidence type="ECO:0000313" key="2">
    <source>
        <dbReference type="Proteomes" id="UP000887574"/>
    </source>
</evidence>
<evidence type="ECO:0000313" key="3">
    <source>
        <dbReference type="WBParaSite" id="jg1226"/>
    </source>
</evidence>
<sequence>MLICLTTTSTTSNRPPQQIKQGGRWKKQAKAEEMALAKQQQASCSNSLLLDCLAGWSTVLPFPIGQAHASTGWRKAIEVFYGKSEVAGIDNMT</sequence>
<organism evidence="2 3">
    <name type="scientific">Ditylenchus dipsaci</name>
    <dbReference type="NCBI Taxonomy" id="166011"/>
    <lineage>
        <taxon>Eukaryota</taxon>
        <taxon>Metazoa</taxon>
        <taxon>Ecdysozoa</taxon>
        <taxon>Nematoda</taxon>
        <taxon>Chromadorea</taxon>
        <taxon>Rhabditida</taxon>
        <taxon>Tylenchina</taxon>
        <taxon>Tylenchomorpha</taxon>
        <taxon>Sphaerularioidea</taxon>
        <taxon>Anguinidae</taxon>
        <taxon>Anguininae</taxon>
        <taxon>Ditylenchus</taxon>
    </lineage>
</organism>
<protein>
    <submittedName>
        <fullName evidence="3">Uncharacterized protein</fullName>
    </submittedName>
</protein>
<keyword evidence="2" id="KW-1185">Reference proteome</keyword>
<evidence type="ECO:0000256" key="1">
    <source>
        <dbReference type="SAM" id="MobiDB-lite"/>
    </source>
</evidence>
<name>A0A915CSU2_9BILA</name>
<feature type="compositionally biased region" description="Polar residues" evidence="1">
    <location>
        <begin position="1"/>
        <end position="20"/>
    </location>
</feature>
<dbReference type="AlphaFoldDB" id="A0A915CSU2"/>
<reference evidence="3" key="1">
    <citation type="submission" date="2022-11" db="UniProtKB">
        <authorList>
            <consortium name="WormBaseParasite"/>
        </authorList>
    </citation>
    <scope>IDENTIFICATION</scope>
</reference>